<dbReference type="InterPro" id="IPR019301">
    <property type="entry name" value="Flagellar_prot_FlgJ_N"/>
</dbReference>
<organism evidence="3 4">
    <name type="scientific">Geomonas limicola</name>
    <dbReference type="NCBI Taxonomy" id="2740186"/>
    <lineage>
        <taxon>Bacteria</taxon>
        <taxon>Pseudomonadati</taxon>
        <taxon>Thermodesulfobacteriota</taxon>
        <taxon>Desulfuromonadia</taxon>
        <taxon>Geobacterales</taxon>
        <taxon>Geobacteraceae</taxon>
        <taxon>Geomonas</taxon>
    </lineage>
</organism>
<feature type="domain" description="Flagellar protein FlgJ N-terminal" evidence="2">
    <location>
        <begin position="47"/>
        <end position="94"/>
    </location>
</feature>
<protein>
    <recommendedName>
        <fullName evidence="2">Flagellar protein FlgJ N-terminal domain-containing protein</fullName>
    </recommendedName>
</protein>
<dbReference type="PRINTS" id="PR01002">
    <property type="entry name" value="FLGFLGJ"/>
</dbReference>
<sequence length="115" mass="12410">MELSPLTTPSLPPVENRVPTQGKKDDPAKVKKVAQEFEAMFVGMMLKSMRETVGQDKLTGGGRAEETFRSMLDQEYATEATKSGGIGLAKLLEKELTKNGGNPAQGQAQGIDHAY</sequence>
<comment type="caution">
    <text evidence="3">The sequence shown here is derived from an EMBL/GenBank/DDBJ whole genome shotgun (WGS) entry which is preliminary data.</text>
</comment>
<evidence type="ECO:0000313" key="3">
    <source>
        <dbReference type="EMBL" id="GFO70863.1"/>
    </source>
</evidence>
<dbReference type="AlphaFoldDB" id="A0A6V8NGU1"/>
<keyword evidence="4" id="KW-1185">Reference proteome</keyword>
<dbReference type="RefSeq" id="WP_183363478.1">
    <property type="nucleotide sequence ID" value="NZ_BLXZ01000014.1"/>
</dbReference>
<gene>
    <name evidence="3" type="ORF">GMLC_44420</name>
</gene>
<feature type="region of interest" description="Disordered" evidence="1">
    <location>
        <begin position="1"/>
        <end position="29"/>
    </location>
</feature>
<reference evidence="4" key="1">
    <citation type="submission" date="2020-06" db="EMBL/GenBank/DDBJ databases">
        <title>Draft genomic sequecing of Geomonas sp. Red745.</title>
        <authorList>
            <person name="Itoh H."/>
            <person name="Xu Z.X."/>
            <person name="Ushijima N."/>
            <person name="Masuda Y."/>
            <person name="Shiratori Y."/>
            <person name="Senoo K."/>
        </authorList>
    </citation>
    <scope>NUCLEOTIDE SEQUENCE [LARGE SCALE GENOMIC DNA]</scope>
    <source>
        <strain evidence="4">Red745</strain>
    </source>
</reference>
<dbReference type="Proteomes" id="UP000587586">
    <property type="component" value="Unassembled WGS sequence"/>
</dbReference>
<evidence type="ECO:0000256" key="1">
    <source>
        <dbReference type="SAM" id="MobiDB-lite"/>
    </source>
</evidence>
<proteinExistence type="predicted"/>
<dbReference type="Pfam" id="PF10135">
    <property type="entry name" value="Rod-binding"/>
    <property type="match status" value="1"/>
</dbReference>
<name>A0A6V8NGU1_9BACT</name>
<evidence type="ECO:0000259" key="2">
    <source>
        <dbReference type="Pfam" id="PF10135"/>
    </source>
</evidence>
<accession>A0A6V8NGU1</accession>
<dbReference type="EMBL" id="BLXZ01000014">
    <property type="protein sequence ID" value="GFO70863.1"/>
    <property type="molecule type" value="Genomic_DNA"/>
</dbReference>
<evidence type="ECO:0000313" key="4">
    <source>
        <dbReference type="Proteomes" id="UP000587586"/>
    </source>
</evidence>